<evidence type="ECO:0000256" key="6">
    <source>
        <dbReference type="ARBA" id="ARBA00023320"/>
    </source>
</evidence>
<comment type="caution">
    <text evidence="9">The sequence shown here is derived from an EMBL/GenBank/DDBJ whole genome shotgun (WGS) entry which is preliminary data.</text>
</comment>
<comment type="similarity">
    <text evidence="2">Belongs to the pyrokinin family.</text>
</comment>
<dbReference type="InterPro" id="IPR008730">
    <property type="entry name" value="PBAN"/>
</dbReference>
<keyword evidence="3" id="KW-0964">Secreted</keyword>
<sequence>MALDRIMFTVLLFVTYSLVLVCGVDSKDDIQDRGAHSDRGGVWFGPRLGKRSLRLGDDSKATLLRLIESADNLRYYYDQLPFELQSDVGQDKIIFTPKLGREIDERLLNDVEFTPRLGRRKINQALPTVTDEESYRQDQMLMNNRPNQFSPRLGRNYNFSPRLGRELTYALTNGYVLFAANIDDFQTIAKKLGSPKVIDELKQIANDPEIQKYFVKSRAKSRQYNADESFPVVRQREPTLSLKETGTKIDFEELVDRVRQRLEKEFQSKSNDKREKFKRPTKQMTEHARGNTKTTKREQYDEKDTQENVEPTYADPINYDTIKETSRNVPKTHDFDMSFKKIDMPKDDSYEDYKQPAKDTYVFSNEHPKENRFKIKNNKIEVRPTLETKRLKYKTMTTEDDAEIVESNEIKARTEKLEYEDGNRNEKVGTGIPTRETYKMVTPNYFGSLATVAERYDFNEPIPERDRQRENIKHFGNPPARINKKIRLL</sequence>
<evidence type="ECO:0000256" key="2">
    <source>
        <dbReference type="ARBA" id="ARBA00007714"/>
    </source>
</evidence>
<evidence type="ECO:0000256" key="1">
    <source>
        <dbReference type="ARBA" id="ARBA00004613"/>
    </source>
</evidence>
<dbReference type="GO" id="GO:0005576">
    <property type="term" value="C:extracellular region"/>
    <property type="evidence" value="ECO:0007669"/>
    <property type="project" value="UniProtKB-SubCell"/>
</dbReference>
<dbReference type="EMBL" id="CALOZG010000029">
    <property type="protein sequence ID" value="CAH4033171.1"/>
    <property type="molecule type" value="Genomic_DNA"/>
</dbReference>
<evidence type="ECO:0000256" key="8">
    <source>
        <dbReference type="SAM" id="SignalP"/>
    </source>
</evidence>
<evidence type="ECO:0000256" key="7">
    <source>
        <dbReference type="SAM" id="MobiDB-lite"/>
    </source>
</evidence>
<keyword evidence="10" id="KW-1185">Reference proteome</keyword>
<reference evidence="9" key="1">
    <citation type="submission" date="2022-05" db="EMBL/GenBank/DDBJ databases">
        <authorList>
            <person name="Okamura Y."/>
        </authorList>
    </citation>
    <scope>NUCLEOTIDE SEQUENCE</scope>
</reference>
<accession>A0A9P0TJ53</accession>
<keyword evidence="8" id="KW-0732">Signal</keyword>
<comment type="subcellular location">
    <subcellularLocation>
        <location evidence="1">Secreted</location>
    </subcellularLocation>
</comment>
<feature type="signal peptide" evidence="8">
    <location>
        <begin position="1"/>
        <end position="26"/>
    </location>
</feature>
<keyword evidence="5" id="KW-0027">Amidation</keyword>
<protein>
    <submittedName>
        <fullName evidence="9">Uncharacterized protein</fullName>
    </submittedName>
</protein>
<keyword evidence="4" id="KW-0372">Hormone</keyword>
<keyword evidence="6" id="KW-0527">Neuropeptide</keyword>
<dbReference type="GO" id="GO:0042811">
    <property type="term" value="P:pheromone biosynthetic process"/>
    <property type="evidence" value="ECO:0007669"/>
    <property type="project" value="InterPro"/>
</dbReference>
<dbReference type="Pfam" id="PF05874">
    <property type="entry name" value="PBAN"/>
    <property type="match status" value="1"/>
</dbReference>
<organism evidence="9 10">
    <name type="scientific">Pieris brassicae</name>
    <name type="common">White butterfly</name>
    <name type="synonym">Large white butterfly</name>
    <dbReference type="NCBI Taxonomy" id="7116"/>
    <lineage>
        <taxon>Eukaryota</taxon>
        <taxon>Metazoa</taxon>
        <taxon>Ecdysozoa</taxon>
        <taxon>Arthropoda</taxon>
        <taxon>Hexapoda</taxon>
        <taxon>Insecta</taxon>
        <taxon>Pterygota</taxon>
        <taxon>Neoptera</taxon>
        <taxon>Endopterygota</taxon>
        <taxon>Lepidoptera</taxon>
        <taxon>Glossata</taxon>
        <taxon>Ditrysia</taxon>
        <taxon>Papilionoidea</taxon>
        <taxon>Pieridae</taxon>
        <taxon>Pierinae</taxon>
        <taxon>Pieris</taxon>
    </lineage>
</organism>
<dbReference type="GO" id="GO:0007218">
    <property type="term" value="P:neuropeptide signaling pathway"/>
    <property type="evidence" value="ECO:0007669"/>
    <property type="project" value="UniProtKB-KW"/>
</dbReference>
<evidence type="ECO:0000256" key="4">
    <source>
        <dbReference type="ARBA" id="ARBA00022702"/>
    </source>
</evidence>
<dbReference type="GO" id="GO:0005184">
    <property type="term" value="F:neuropeptide hormone activity"/>
    <property type="evidence" value="ECO:0007669"/>
    <property type="project" value="InterPro"/>
</dbReference>
<feature type="compositionally biased region" description="Basic and acidic residues" evidence="7">
    <location>
        <begin position="265"/>
        <end position="275"/>
    </location>
</feature>
<name>A0A9P0TJ53_PIEBR</name>
<proteinExistence type="inferred from homology"/>
<dbReference type="InterPro" id="IPR001484">
    <property type="entry name" value="Pyrokinin_CS"/>
</dbReference>
<evidence type="ECO:0000256" key="3">
    <source>
        <dbReference type="ARBA" id="ARBA00022525"/>
    </source>
</evidence>
<dbReference type="PROSITE" id="PS00539">
    <property type="entry name" value="PYROKININ"/>
    <property type="match status" value="2"/>
</dbReference>
<feature type="region of interest" description="Disordered" evidence="7">
    <location>
        <begin position="265"/>
        <end position="315"/>
    </location>
</feature>
<evidence type="ECO:0000256" key="5">
    <source>
        <dbReference type="ARBA" id="ARBA00022815"/>
    </source>
</evidence>
<feature type="chain" id="PRO_5040348914" evidence="8">
    <location>
        <begin position="27"/>
        <end position="489"/>
    </location>
</feature>
<gene>
    <name evidence="9" type="ORF">PIBRA_LOCUS9489</name>
</gene>
<evidence type="ECO:0000313" key="9">
    <source>
        <dbReference type="EMBL" id="CAH4033171.1"/>
    </source>
</evidence>
<evidence type="ECO:0000313" key="10">
    <source>
        <dbReference type="Proteomes" id="UP001152562"/>
    </source>
</evidence>
<dbReference type="Proteomes" id="UP001152562">
    <property type="component" value="Unassembled WGS sequence"/>
</dbReference>
<dbReference type="AlphaFoldDB" id="A0A9P0TJ53"/>
<feature type="compositionally biased region" description="Basic and acidic residues" evidence="7">
    <location>
        <begin position="284"/>
        <end position="306"/>
    </location>
</feature>